<protein>
    <submittedName>
        <fullName evidence="2">Uncharacterized protein</fullName>
    </submittedName>
</protein>
<feature type="compositionally biased region" description="Basic and acidic residues" evidence="1">
    <location>
        <begin position="77"/>
        <end position="90"/>
    </location>
</feature>
<gene>
    <name evidence="2" type="ORF">U0070_024574</name>
</gene>
<proteinExistence type="predicted"/>
<sequence>MRSVITNAVTVCSTCPSTPKTNFHENVAMAGRAGLTRGGDFDGKSTGEMASALPSYHLRVCGSLLVPERIVCLRRPGESRRKVSREKQSERAAYTQDKGVPDPRLLRHTEESQVSTCRMRKEASAEPLQCLWSSPVSLSFHYV</sequence>
<evidence type="ECO:0000256" key="1">
    <source>
        <dbReference type="SAM" id="MobiDB-lite"/>
    </source>
</evidence>
<evidence type="ECO:0000313" key="2">
    <source>
        <dbReference type="EMBL" id="KAK7812304.1"/>
    </source>
</evidence>
<name>A0AAW0IDE8_MYOGA</name>
<comment type="caution">
    <text evidence="2">The sequence shown here is derived from an EMBL/GenBank/DDBJ whole genome shotgun (WGS) entry which is preliminary data.</text>
</comment>
<organism evidence="2 3">
    <name type="scientific">Myodes glareolus</name>
    <name type="common">Bank vole</name>
    <name type="synonym">Clethrionomys glareolus</name>
    <dbReference type="NCBI Taxonomy" id="447135"/>
    <lineage>
        <taxon>Eukaryota</taxon>
        <taxon>Metazoa</taxon>
        <taxon>Chordata</taxon>
        <taxon>Craniata</taxon>
        <taxon>Vertebrata</taxon>
        <taxon>Euteleostomi</taxon>
        <taxon>Mammalia</taxon>
        <taxon>Eutheria</taxon>
        <taxon>Euarchontoglires</taxon>
        <taxon>Glires</taxon>
        <taxon>Rodentia</taxon>
        <taxon>Myomorpha</taxon>
        <taxon>Muroidea</taxon>
        <taxon>Cricetidae</taxon>
        <taxon>Arvicolinae</taxon>
        <taxon>Myodes</taxon>
    </lineage>
</organism>
<feature type="region of interest" description="Disordered" evidence="1">
    <location>
        <begin position="77"/>
        <end position="104"/>
    </location>
</feature>
<keyword evidence="3" id="KW-1185">Reference proteome</keyword>
<accession>A0AAW0IDE8</accession>
<dbReference type="AlphaFoldDB" id="A0AAW0IDE8"/>
<dbReference type="EMBL" id="JBBHLL010000154">
    <property type="protein sequence ID" value="KAK7812304.1"/>
    <property type="molecule type" value="Genomic_DNA"/>
</dbReference>
<reference evidence="2 3" key="1">
    <citation type="journal article" date="2023" name="bioRxiv">
        <title>Conserved and derived expression patterns and positive selection on dental genes reveal complex evolutionary context of ever-growing rodent molars.</title>
        <authorList>
            <person name="Calamari Z.T."/>
            <person name="Song A."/>
            <person name="Cohen E."/>
            <person name="Akter M."/>
            <person name="Roy R.D."/>
            <person name="Hallikas O."/>
            <person name="Christensen M.M."/>
            <person name="Li P."/>
            <person name="Marangoni P."/>
            <person name="Jernvall J."/>
            <person name="Klein O.D."/>
        </authorList>
    </citation>
    <scope>NUCLEOTIDE SEQUENCE [LARGE SCALE GENOMIC DNA]</scope>
    <source>
        <strain evidence="2">V071</strain>
    </source>
</reference>
<dbReference type="Proteomes" id="UP001488838">
    <property type="component" value="Unassembled WGS sequence"/>
</dbReference>
<evidence type="ECO:0000313" key="3">
    <source>
        <dbReference type="Proteomes" id="UP001488838"/>
    </source>
</evidence>